<keyword evidence="5" id="KW-0472">Membrane</keyword>
<dbReference type="Pfam" id="PF13639">
    <property type="entry name" value="zf-RING_2"/>
    <property type="match status" value="1"/>
</dbReference>
<evidence type="ECO:0000313" key="7">
    <source>
        <dbReference type="EMBL" id="CAE0456217.1"/>
    </source>
</evidence>
<dbReference type="PROSITE" id="PS50089">
    <property type="entry name" value="ZF_RING_2"/>
    <property type="match status" value="1"/>
</dbReference>
<evidence type="ECO:0000256" key="3">
    <source>
        <dbReference type="ARBA" id="ARBA00022833"/>
    </source>
</evidence>
<keyword evidence="5" id="KW-0812">Transmembrane</keyword>
<keyword evidence="2 4" id="KW-0863">Zinc-finger</keyword>
<dbReference type="SMART" id="SM00184">
    <property type="entry name" value="RING"/>
    <property type="match status" value="1"/>
</dbReference>
<gene>
    <name evidence="7" type="ORF">CDEB00056_LOCUS1058</name>
</gene>
<dbReference type="InterPro" id="IPR001841">
    <property type="entry name" value="Znf_RING"/>
</dbReference>
<evidence type="ECO:0000256" key="1">
    <source>
        <dbReference type="ARBA" id="ARBA00022723"/>
    </source>
</evidence>
<evidence type="ECO:0000259" key="6">
    <source>
        <dbReference type="PROSITE" id="PS50089"/>
    </source>
</evidence>
<protein>
    <recommendedName>
        <fullName evidence="6">RING-type domain-containing protein</fullName>
    </recommendedName>
</protein>
<keyword evidence="3" id="KW-0862">Zinc</keyword>
<dbReference type="PANTHER" id="PTHR45798">
    <property type="entry name" value="RING-H2 FINGER PROTEIN ATL61-RELATED-RELATED"/>
    <property type="match status" value="1"/>
</dbReference>
<dbReference type="EMBL" id="HBIO01001471">
    <property type="protein sequence ID" value="CAE0456217.1"/>
    <property type="molecule type" value="Transcribed_RNA"/>
</dbReference>
<keyword evidence="1" id="KW-0479">Metal-binding</keyword>
<sequence length="268" mass="30020">MSSTAGVPNDAPVEEMDGKHLALVIGTSVGMIVFLYVIRYVCNILVIDICILGDWGAIKKIFWCCFQRQLLEEQGERRRRRRFENIGASNDPVGVLYDSIVCSEEGRHTFLELITDTELLTSMIEECKDSAKKDAELETESDGHPDSTKGKQVEIATDDVSTDTCENDNTCSICLGDLEEEGEKCYVRNCGHSFHRSCIKSWIARSLSCPVCRNQMIDDSKLIEYMSKNRELFIGDTEGNSTARSSGRFATTRGIPPNFEMSSSIIQR</sequence>
<dbReference type="PANTHER" id="PTHR45798:SF97">
    <property type="entry name" value="ALCOHOL-SENSITIVE RING FINGER PROTEIN 1"/>
    <property type="match status" value="1"/>
</dbReference>
<dbReference type="GO" id="GO:0008270">
    <property type="term" value="F:zinc ion binding"/>
    <property type="evidence" value="ECO:0007669"/>
    <property type="project" value="UniProtKB-KW"/>
</dbReference>
<evidence type="ECO:0000256" key="4">
    <source>
        <dbReference type="PROSITE-ProRule" id="PRU00175"/>
    </source>
</evidence>
<dbReference type="SUPFAM" id="SSF57850">
    <property type="entry name" value="RING/U-box"/>
    <property type="match status" value="1"/>
</dbReference>
<evidence type="ECO:0000256" key="2">
    <source>
        <dbReference type="ARBA" id="ARBA00022771"/>
    </source>
</evidence>
<feature type="transmembrane region" description="Helical" evidence="5">
    <location>
        <begin position="20"/>
        <end position="38"/>
    </location>
</feature>
<proteinExistence type="predicted"/>
<dbReference type="Gene3D" id="3.30.40.10">
    <property type="entry name" value="Zinc/RING finger domain, C3HC4 (zinc finger)"/>
    <property type="match status" value="1"/>
</dbReference>
<keyword evidence="5" id="KW-1133">Transmembrane helix</keyword>
<evidence type="ECO:0000256" key="5">
    <source>
        <dbReference type="SAM" id="Phobius"/>
    </source>
</evidence>
<feature type="domain" description="RING-type" evidence="6">
    <location>
        <begin position="171"/>
        <end position="213"/>
    </location>
</feature>
<dbReference type="InterPro" id="IPR013083">
    <property type="entry name" value="Znf_RING/FYVE/PHD"/>
</dbReference>
<dbReference type="AlphaFoldDB" id="A0A7S3PUY8"/>
<name>A0A7S3PUY8_9STRA</name>
<dbReference type="InterPro" id="IPR052788">
    <property type="entry name" value="RING-type_E3_ligase_ATL"/>
</dbReference>
<accession>A0A7S3PUY8</accession>
<organism evidence="7">
    <name type="scientific">Chaetoceros debilis</name>
    <dbReference type="NCBI Taxonomy" id="122233"/>
    <lineage>
        <taxon>Eukaryota</taxon>
        <taxon>Sar</taxon>
        <taxon>Stramenopiles</taxon>
        <taxon>Ochrophyta</taxon>
        <taxon>Bacillariophyta</taxon>
        <taxon>Coscinodiscophyceae</taxon>
        <taxon>Chaetocerotophycidae</taxon>
        <taxon>Chaetocerotales</taxon>
        <taxon>Chaetocerotaceae</taxon>
        <taxon>Chaetoceros</taxon>
    </lineage>
</organism>
<reference evidence="7" key="1">
    <citation type="submission" date="2021-01" db="EMBL/GenBank/DDBJ databases">
        <authorList>
            <person name="Corre E."/>
            <person name="Pelletier E."/>
            <person name="Niang G."/>
            <person name="Scheremetjew M."/>
            <person name="Finn R."/>
            <person name="Kale V."/>
            <person name="Holt S."/>
            <person name="Cochrane G."/>
            <person name="Meng A."/>
            <person name="Brown T."/>
            <person name="Cohen L."/>
        </authorList>
    </citation>
    <scope>NUCLEOTIDE SEQUENCE</scope>
    <source>
        <strain evidence="7">MM31A-1</strain>
    </source>
</reference>